<accession>A0A411CQF7</accession>
<gene>
    <name evidence="1" type="primary">42</name>
    <name evidence="1" type="ORF">SEA_SONALI_42</name>
</gene>
<sequence length="126" mass="13664">MTDISSPVSKVEADLIIRDRAAEYVDEHGADATIDGYPFWAARLSQDVGAKLDDDFLYDVLFHMDQVTAAENGTHTLQVHSRNGTLDNTPELLAYEQGLLTDTINHLLTDAGFTGGRVNGTGKQAA</sequence>
<name>A0A411CQF7_9CAUD</name>
<dbReference type="EMBL" id="MK411746">
    <property type="protein sequence ID" value="QAY16154.1"/>
    <property type="molecule type" value="Genomic_DNA"/>
</dbReference>
<evidence type="ECO:0000313" key="1">
    <source>
        <dbReference type="EMBL" id="QAY16154.1"/>
    </source>
</evidence>
<protein>
    <submittedName>
        <fullName evidence="1">Uncharacterized protein</fullName>
    </submittedName>
</protein>
<organism evidence="1 2">
    <name type="scientific">Arthrobacter phage Sonali</name>
    <dbReference type="NCBI Taxonomy" id="2510495"/>
    <lineage>
        <taxon>Viruses</taxon>
        <taxon>Duplodnaviria</taxon>
        <taxon>Heunggongvirae</taxon>
        <taxon>Uroviricota</taxon>
        <taxon>Caudoviricetes</taxon>
        <taxon>Sonalivirus</taxon>
        <taxon>Sonalivirus sonali</taxon>
    </lineage>
</organism>
<proteinExistence type="predicted"/>
<dbReference type="Proteomes" id="UP000289206">
    <property type="component" value="Segment"/>
</dbReference>
<dbReference type="KEGG" id="vg:55011133"/>
<keyword evidence="2" id="KW-1185">Reference proteome</keyword>
<evidence type="ECO:0000313" key="2">
    <source>
        <dbReference type="Proteomes" id="UP000289206"/>
    </source>
</evidence>
<dbReference type="RefSeq" id="YP_009819715.1">
    <property type="nucleotide sequence ID" value="NC_048152.1"/>
</dbReference>
<dbReference type="GeneID" id="55011133"/>
<reference evidence="1 2" key="1">
    <citation type="submission" date="2019-01" db="EMBL/GenBank/DDBJ databases">
        <authorList>
            <person name="Adair T.L."/>
            <person name="Lucas L.G."/>
            <person name="Young A.M."/>
            <person name="Antrich S.C."/>
            <person name="Baird A.G."/>
            <person name="Dunn E.L."/>
            <person name="Fernandes B.I."/>
            <person name="Fraley E.G."/>
            <person name="Ghanem A.X."/>
            <person name="Gilbert M.G."/>
            <person name="Morris T.B."/>
            <person name="Nortch B.D."/>
            <person name="Overcash M.E."/>
            <person name="Pavleszek K.E."/>
            <person name="Pellegrini L.I.O."/>
            <person name="Pham L.T."/>
            <person name="Rule L.S."/>
            <person name="Schultz E.M."/>
            <person name="Smith J."/>
            <person name="Thong B.J."/>
            <person name="Turner H.A."/>
            <person name="Walker G."/>
            <person name="Whitaker Z.J."/>
            <person name="Wilsey R.N."/>
            <person name="Yanney R.L."/>
            <person name="Klyczek K."/>
            <person name="Garlena R.A."/>
            <person name="Russell D.A."/>
            <person name="Pope W.H."/>
            <person name="Jacobs-Sera D."/>
            <person name="Hatfull G.F."/>
        </authorList>
    </citation>
    <scope>NUCLEOTIDE SEQUENCE [LARGE SCALE GENOMIC DNA]</scope>
</reference>